<sequence>MTLGSASRIEQSLGAIRPNLTDGHQALSLAEQIATQLAESIINEEYAPGARIHEVAVSEQFQVSRGPVREALRILENAGLVSIQPRRGAIVTKLTVEEVEDIFEIRAVLVGLAARRLARKAPPEKLAQIAQRISKLQELTTKADQDATRYVAISQELSFLLCASTGSERLTSIVYSLFHQTIRYTRIGLSTPERRKISANTWARLLACIQAGDEIEAEKAARELVDNSRAMAIKMLRSEDGGD</sequence>
<name>A0ACC5ZUE3_9RHOB</name>
<organism evidence="1 2">
    <name type="scientific">Lutimaribacter degradans</name>
    <dbReference type="NCBI Taxonomy" id="2945989"/>
    <lineage>
        <taxon>Bacteria</taxon>
        <taxon>Pseudomonadati</taxon>
        <taxon>Pseudomonadota</taxon>
        <taxon>Alphaproteobacteria</taxon>
        <taxon>Rhodobacterales</taxon>
        <taxon>Roseobacteraceae</taxon>
        <taxon>Lutimaribacter</taxon>
    </lineage>
</organism>
<comment type="caution">
    <text evidence="1">The sequence shown here is derived from an EMBL/GenBank/DDBJ whole genome shotgun (WGS) entry which is preliminary data.</text>
</comment>
<evidence type="ECO:0000313" key="1">
    <source>
        <dbReference type="EMBL" id="MCM2561661.1"/>
    </source>
</evidence>
<proteinExistence type="predicted"/>
<dbReference type="EMBL" id="JAMQGO010000002">
    <property type="protein sequence ID" value="MCM2561661.1"/>
    <property type="molecule type" value="Genomic_DNA"/>
</dbReference>
<evidence type="ECO:0000313" key="2">
    <source>
        <dbReference type="Proteomes" id="UP001203036"/>
    </source>
</evidence>
<accession>A0ACC5ZUE3</accession>
<keyword evidence="2" id="KW-1185">Reference proteome</keyword>
<gene>
    <name evidence="1" type="ORF">M8744_05840</name>
</gene>
<dbReference type="Proteomes" id="UP001203036">
    <property type="component" value="Unassembled WGS sequence"/>
</dbReference>
<reference evidence="1" key="1">
    <citation type="submission" date="2022-06" db="EMBL/GenBank/DDBJ databases">
        <title>Lutimaribacter sp. EGI FJ00013, a novel bacterium isolated from a salt lake sediment enrichment.</title>
        <authorList>
            <person name="Gao L."/>
            <person name="Fang B.-Z."/>
            <person name="Li W.-J."/>
        </authorList>
    </citation>
    <scope>NUCLEOTIDE SEQUENCE</scope>
    <source>
        <strain evidence="1">EGI FJ00013</strain>
    </source>
</reference>
<protein>
    <submittedName>
        <fullName evidence="1">GntR family transcriptional regulator</fullName>
    </submittedName>
</protein>